<dbReference type="GO" id="GO:0051301">
    <property type="term" value="P:cell division"/>
    <property type="evidence" value="ECO:0007669"/>
    <property type="project" value="UniProtKB-KW"/>
</dbReference>
<dbReference type="GO" id="GO:0045132">
    <property type="term" value="P:meiotic chromosome segregation"/>
    <property type="evidence" value="ECO:0007669"/>
    <property type="project" value="InterPro"/>
</dbReference>
<feature type="compositionally biased region" description="Polar residues" evidence="9">
    <location>
        <begin position="134"/>
        <end position="144"/>
    </location>
</feature>
<dbReference type="GO" id="GO:0005634">
    <property type="term" value="C:nucleus"/>
    <property type="evidence" value="ECO:0007669"/>
    <property type="project" value="InterPro"/>
</dbReference>
<evidence type="ECO:0000256" key="8">
    <source>
        <dbReference type="ARBA" id="ARBA00023328"/>
    </source>
</evidence>
<keyword evidence="12" id="KW-1185">Reference proteome</keyword>
<feature type="compositionally biased region" description="Pro residues" evidence="9">
    <location>
        <begin position="402"/>
        <end position="416"/>
    </location>
</feature>
<dbReference type="PANTHER" id="PTHR21577:SF3">
    <property type="entry name" value="SHUGOSHIN 1-RELATED"/>
    <property type="match status" value="1"/>
</dbReference>
<evidence type="ECO:0000256" key="4">
    <source>
        <dbReference type="ARBA" id="ARBA00022618"/>
    </source>
</evidence>
<dbReference type="Gene3D" id="1.20.5.730">
    <property type="entry name" value="Single helix bin"/>
    <property type="match status" value="1"/>
</dbReference>
<dbReference type="InterPro" id="IPR038889">
    <property type="entry name" value="Shugoshin1/2"/>
</dbReference>
<dbReference type="GO" id="GO:0000775">
    <property type="term" value="C:chromosome, centromeric region"/>
    <property type="evidence" value="ECO:0007669"/>
    <property type="project" value="UniProtKB-SubCell"/>
</dbReference>
<evidence type="ECO:0000256" key="5">
    <source>
        <dbReference type="ARBA" id="ARBA00022829"/>
    </source>
</evidence>
<sequence>MARERGQKKSFKQSLDDIKEKMRDKRTKRLAGASAPRGKRINKTNVCNSSGSILQGVQQNNTALALALQAEKEKLRQAYGVVLQLKKEQQALFLHLLLLKRRIRDQELTDQDATARKCDSTSIEAASHNPLELSRQTQITSHKSPVSEEKPTVIQGPPAPEEAGESAFVFTLPSTVGVRRRRAESCTRRRSQQTQQRCSFSKPGGSVDTMAEGMLVAGGLLTASPIHSDCSAQNPRASPPGGATAGPADPIGSDRIQHSTPEPLPAISTHQPQPRKKHTQQQQPQRVKQEPAARNPERSRKGERGPLKKPWENTKVSRTRSKSRDRSARPPAAQGPPADNLNTSLGFNDTFDFDCEEAVHLTPFKAKAEAAQAETAQAETAVHRDGEGESPLTKPHAGTPGESPPGESPPGEPPLSSPESEGELYVPRRGRRKRSSPEKSRTLPGRRGRRVTRVVLHPQQEVSVFRDKETENTAMVQESKAPPCPESPDWMSSRSPAPKTANQESPSELQQAGVLVVTPGLKAEMMRIDSVLSISMDPSSSDPTTPALPSKRPRKTTNICKKRGFGVKSVGRGLSLCDVTNMSPTAYLKVPGAGSCPSDGSTPSRKRRCTLTVDYKEPSLGAKLRRGDKHTDLQFLRSPIFKPSPGARRSVKGASRKSQQPLLKYNESFVGCR</sequence>
<evidence type="ECO:0000256" key="6">
    <source>
        <dbReference type="ARBA" id="ARBA00023054"/>
    </source>
</evidence>
<keyword evidence="5" id="KW-0159">Chromosome partition</keyword>
<dbReference type="Proteomes" id="UP000694546">
    <property type="component" value="Chromosome 22"/>
</dbReference>
<dbReference type="Ensembl" id="ENSGMOT00000071836.1">
    <property type="protein sequence ID" value="ENSGMOP00000025294.1"/>
    <property type="gene ID" value="ENSGMOG00000022164.1"/>
</dbReference>
<dbReference type="OMA" id="FNNLCQF"/>
<keyword evidence="8" id="KW-0137">Centromere</keyword>
<dbReference type="GeneTree" id="ENSGT00940000154107"/>
<evidence type="ECO:0000259" key="10">
    <source>
        <dbReference type="Pfam" id="PF07557"/>
    </source>
</evidence>
<gene>
    <name evidence="11" type="primary">sgo1</name>
</gene>
<comment type="subcellular location">
    <subcellularLocation>
        <location evidence="1">Chromosome</location>
        <location evidence="1">Centromere</location>
    </subcellularLocation>
</comment>
<keyword evidence="3" id="KW-0158">Chromosome</keyword>
<feature type="compositionally biased region" description="Polar residues" evidence="9">
    <location>
        <begin position="490"/>
        <end position="510"/>
    </location>
</feature>
<feature type="region of interest" description="Disordered" evidence="9">
    <location>
        <begin position="1"/>
        <end position="45"/>
    </location>
</feature>
<feature type="compositionally biased region" description="Low complexity" evidence="9">
    <location>
        <begin position="192"/>
        <end position="201"/>
    </location>
</feature>
<evidence type="ECO:0000256" key="7">
    <source>
        <dbReference type="ARBA" id="ARBA00023306"/>
    </source>
</evidence>
<feature type="region of interest" description="Disordered" evidence="9">
    <location>
        <begin position="639"/>
        <end position="659"/>
    </location>
</feature>
<feature type="region of interest" description="Disordered" evidence="9">
    <location>
        <begin position="179"/>
        <end position="208"/>
    </location>
</feature>
<dbReference type="PANTHER" id="PTHR21577">
    <property type="entry name" value="SHUGOSHIN"/>
    <property type="match status" value="1"/>
</dbReference>
<feature type="domain" description="Shugoshin C-terminal" evidence="10">
    <location>
        <begin position="604"/>
        <end position="626"/>
    </location>
</feature>
<feature type="compositionally biased region" description="Basic and acidic residues" evidence="9">
    <location>
        <begin position="14"/>
        <end position="23"/>
    </location>
</feature>
<reference evidence="11" key="2">
    <citation type="submission" date="2025-09" db="UniProtKB">
        <authorList>
            <consortium name="Ensembl"/>
        </authorList>
    </citation>
    <scope>IDENTIFICATION</scope>
</reference>
<accession>A0A8C5A0J6</accession>
<proteinExistence type="inferred from homology"/>
<evidence type="ECO:0000313" key="12">
    <source>
        <dbReference type="Proteomes" id="UP000694546"/>
    </source>
</evidence>
<feature type="compositionally biased region" description="Low complexity" evidence="9">
    <location>
        <begin position="534"/>
        <end position="550"/>
    </location>
</feature>
<feature type="compositionally biased region" description="Basic and acidic residues" evidence="9">
    <location>
        <begin position="287"/>
        <end position="312"/>
    </location>
</feature>
<feature type="compositionally biased region" description="Low complexity" evidence="9">
    <location>
        <begin position="239"/>
        <end position="251"/>
    </location>
</feature>
<keyword evidence="6" id="KW-0175">Coiled coil</keyword>
<dbReference type="InterPro" id="IPR011515">
    <property type="entry name" value="Shugoshin_C"/>
</dbReference>
<feature type="region of interest" description="Disordered" evidence="9">
    <location>
        <begin position="109"/>
        <end position="166"/>
    </location>
</feature>
<evidence type="ECO:0000256" key="1">
    <source>
        <dbReference type="ARBA" id="ARBA00004584"/>
    </source>
</evidence>
<evidence type="ECO:0000256" key="9">
    <source>
        <dbReference type="SAM" id="MobiDB-lite"/>
    </source>
</evidence>
<dbReference type="AlphaFoldDB" id="A0A8C5A0J6"/>
<evidence type="ECO:0000313" key="11">
    <source>
        <dbReference type="Ensembl" id="ENSGMOP00000025294.1"/>
    </source>
</evidence>
<organism evidence="11 12">
    <name type="scientific">Gadus morhua</name>
    <name type="common">Atlantic cod</name>
    <dbReference type="NCBI Taxonomy" id="8049"/>
    <lineage>
        <taxon>Eukaryota</taxon>
        <taxon>Metazoa</taxon>
        <taxon>Chordata</taxon>
        <taxon>Craniata</taxon>
        <taxon>Vertebrata</taxon>
        <taxon>Euteleostomi</taxon>
        <taxon>Actinopterygii</taxon>
        <taxon>Neopterygii</taxon>
        <taxon>Teleostei</taxon>
        <taxon>Neoteleostei</taxon>
        <taxon>Acanthomorphata</taxon>
        <taxon>Zeiogadaria</taxon>
        <taxon>Gadariae</taxon>
        <taxon>Gadiformes</taxon>
        <taxon>Gadoidei</taxon>
        <taxon>Gadidae</taxon>
        <taxon>Gadus</taxon>
    </lineage>
</organism>
<evidence type="ECO:0000256" key="2">
    <source>
        <dbReference type="ARBA" id="ARBA00010845"/>
    </source>
</evidence>
<keyword evidence="7" id="KW-0131">Cell cycle</keyword>
<feature type="compositionally biased region" description="Low complexity" evidence="9">
    <location>
        <begin position="369"/>
        <end position="380"/>
    </location>
</feature>
<dbReference type="OrthoDB" id="9901374at2759"/>
<feature type="region of interest" description="Disordered" evidence="9">
    <location>
        <begin position="368"/>
        <end position="510"/>
    </location>
</feature>
<dbReference type="Pfam" id="PF07557">
    <property type="entry name" value="Shugoshin_C"/>
    <property type="match status" value="1"/>
</dbReference>
<feature type="region of interest" description="Disordered" evidence="9">
    <location>
        <begin position="534"/>
        <end position="555"/>
    </location>
</feature>
<evidence type="ECO:0000256" key="3">
    <source>
        <dbReference type="ARBA" id="ARBA00022454"/>
    </source>
</evidence>
<keyword evidence="4" id="KW-0132">Cell division</keyword>
<comment type="similarity">
    <text evidence="2">Belongs to the shugoshin family.</text>
</comment>
<feature type="region of interest" description="Disordered" evidence="9">
    <location>
        <begin position="227"/>
        <end position="349"/>
    </location>
</feature>
<reference evidence="11" key="1">
    <citation type="submission" date="2025-08" db="UniProtKB">
        <authorList>
            <consortium name="Ensembl"/>
        </authorList>
    </citation>
    <scope>IDENTIFICATION</scope>
</reference>
<name>A0A8C5A0J6_GADMO</name>
<protein>
    <recommendedName>
        <fullName evidence="10">Shugoshin C-terminal domain-containing protein</fullName>
    </recommendedName>
</protein>